<dbReference type="AlphaFoldDB" id="A0A9W5KS07"/>
<dbReference type="EMBL" id="AHFG01000075">
    <property type="protein sequence ID" value="EJR65639.1"/>
    <property type="molecule type" value="Genomic_DNA"/>
</dbReference>
<protein>
    <submittedName>
        <fullName evidence="1">Uncharacterized protein</fullName>
    </submittedName>
</protein>
<evidence type="ECO:0000313" key="2">
    <source>
        <dbReference type="Proteomes" id="UP000006967"/>
    </source>
</evidence>
<comment type="caution">
    <text evidence="1">The sequence shown here is derived from an EMBL/GenBank/DDBJ whole genome shotgun (WGS) entry which is preliminary data.</text>
</comment>
<name>A0A9W5KS07_BACCE</name>
<dbReference type="Proteomes" id="UP000006967">
    <property type="component" value="Unassembled WGS sequence"/>
</dbReference>
<evidence type="ECO:0000313" key="1">
    <source>
        <dbReference type="EMBL" id="EJR65639.1"/>
    </source>
</evidence>
<sequence>MTNPSPQQHLLSILLEILKIADNEHTELDKSIHRSNISEDEKRNLQNSSETLKSTTEIARKLVEKLERYK</sequence>
<dbReference type="RefSeq" id="WP_000184289.1">
    <property type="nucleotide sequence ID" value="NZ_JH791884.1"/>
</dbReference>
<proteinExistence type="predicted"/>
<reference evidence="1 2" key="1">
    <citation type="submission" date="2012-04" db="EMBL/GenBank/DDBJ databases">
        <title>The Genome Sequence of Bacillus cereus VD154.</title>
        <authorList>
            <consortium name="The Broad Institute Genome Sequencing Platform"/>
            <consortium name="The Broad Institute Genome Sequencing Center for Infectious Disease"/>
            <person name="Feldgarden M."/>
            <person name="Van der Auwera G.A."/>
            <person name="Mahillon J."/>
            <person name="Duprez V."/>
            <person name="Timmery S."/>
            <person name="Mattelet C."/>
            <person name="Dierick K."/>
            <person name="Sun M."/>
            <person name="Yu Z."/>
            <person name="Zhu L."/>
            <person name="Hu X."/>
            <person name="Shank E.B."/>
            <person name="Swiecicka I."/>
            <person name="Hansen B.M."/>
            <person name="Andrup L."/>
            <person name="Young S.K."/>
            <person name="Zeng Q."/>
            <person name="Gargeya S."/>
            <person name="Fitzgerald M."/>
            <person name="Haas B."/>
            <person name="Abouelleil A."/>
            <person name="Alvarado L."/>
            <person name="Arachchi H.M."/>
            <person name="Berlin A."/>
            <person name="Chapman S.B."/>
            <person name="Goldberg J."/>
            <person name="Griggs A."/>
            <person name="Gujja S."/>
            <person name="Hansen M."/>
            <person name="Howarth C."/>
            <person name="Imamovic A."/>
            <person name="Larimer J."/>
            <person name="McCowen C."/>
            <person name="Montmayeur A."/>
            <person name="Murphy C."/>
            <person name="Neiman D."/>
            <person name="Pearson M."/>
            <person name="Priest M."/>
            <person name="Roberts A."/>
            <person name="Saif S."/>
            <person name="Shea T."/>
            <person name="Sisk P."/>
            <person name="Sykes S."/>
            <person name="Wortman J."/>
            <person name="Nusbaum C."/>
            <person name="Birren B."/>
        </authorList>
    </citation>
    <scope>NUCLEOTIDE SEQUENCE [LARGE SCALE GENOMIC DNA]</scope>
    <source>
        <strain evidence="1 2">VD154</strain>
    </source>
</reference>
<organism evidence="1 2">
    <name type="scientific">Bacillus cereus VD154</name>
    <dbReference type="NCBI Taxonomy" id="1053238"/>
    <lineage>
        <taxon>Bacteria</taxon>
        <taxon>Bacillati</taxon>
        <taxon>Bacillota</taxon>
        <taxon>Bacilli</taxon>
        <taxon>Bacillales</taxon>
        <taxon>Bacillaceae</taxon>
        <taxon>Bacillus</taxon>
        <taxon>Bacillus cereus group</taxon>
    </lineage>
</organism>
<gene>
    <name evidence="1" type="ORF">IK5_05367</name>
</gene>
<accession>A0A9W5KS07</accession>